<dbReference type="Gene3D" id="2.60.40.10">
    <property type="entry name" value="Immunoglobulins"/>
    <property type="match status" value="7"/>
</dbReference>
<dbReference type="SUPFAM" id="SSF49299">
    <property type="entry name" value="PKD domain"/>
    <property type="match status" value="6"/>
</dbReference>
<gene>
    <name evidence="2" type="ORF">QYS49_31955</name>
</gene>
<dbReference type="Pfam" id="PF13385">
    <property type="entry name" value="Laminin_G_3"/>
    <property type="match status" value="1"/>
</dbReference>
<dbReference type="InterPro" id="IPR013783">
    <property type="entry name" value="Ig-like_fold"/>
</dbReference>
<dbReference type="SUPFAM" id="SSF49899">
    <property type="entry name" value="Concanavalin A-like lectins/glucanases"/>
    <property type="match status" value="1"/>
</dbReference>
<dbReference type="GO" id="GO:0005975">
    <property type="term" value="P:carbohydrate metabolic process"/>
    <property type="evidence" value="ECO:0007669"/>
    <property type="project" value="UniProtKB-ARBA"/>
</dbReference>
<dbReference type="Pfam" id="PF13585">
    <property type="entry name" value="CHU_C"/>
    <property type="match status" value="1"/>
</dbReference>
<organism evidence="2 3">
    <name type="scientific">Marivirga salinarum</name>
    <dbReference type="NCBI Taxonomy" id="3059078"/>
    <lineage>
        <taxon>Bacteria</taxon>
        <taxon>Pseudomonadati</taxon>
        <taxon>Bacteroidota</taxon>
        <taxon>Cytophagia</taxon>
        <taxon>Cytophagales</taxon>
        <taxon>Marivirgaceae</taxon>
        <taxon>Marivirga</taxon>
    </lineage>
</organism>
<dbReference type="InterPro" id="IPR013320">
    <property type="entry name" value="ConA-like_dom_sf"/>
</dbReference>
<keyword evidence="3" id="KW-1185">Reference proteome</keyword>
<dbReference type="SMART" id="SM00089">
    <property type="entry name" value="PKD"/>
    <property type="match status" value="5"/>
</dbReference>
<dbReference type="GO" id="GO:0004553">
    <property type="term" value="F:hydrolase activity, hydrolyzing O-glycosyl compounds"/>
    <property type="evidence" value="ECO:0007669"/>
    <property type="project" value="UniProtKB-ARBA"/>
</dbReference>
<dbReference type="InterPro" id="IPR026341">
    <property type="entry name" value="T9SS_type_B"/>
</dbReference>
<dbReference type="Proteomes" id="UP001230496">
    <property type="component" value="Chromosome"/>
</dbReference>
<dbReference type="InterPro" id="IPR000601">
    <property type="entry name" value="PKD_dom"/>
</dbReference>
<reference evidence="2 3" key="1">
    <citation type="submission" date="2023-08" db="EMBL/GenBank/DDBJ databases">
        <title>Comparative genomics and taxonomic characterization of three novel marine species of genus Marivirga.</title>
        <authorList>
            <person name="Muhammad N."/>
            <person name="Kim S.-G."/>
        </authorList>
    </citation>
    <scope>NUCLEOTIDE SEQUENCE [LARGE SCALE GENOMIC DNA]</scope>
    <source>
        <strain evidence="2 3">BDSF4-3</strain>
    </source>
</reference>
<proteinExistence type="predicted"/>
<evidence type="ECO:0000313" key="3">
    <source>
        <dbReference type="Proteomes" id="UP001230496"/>
    </source>
</evidence>
<protein>
    <submittedName>
        <fullName evidence="2">PKD domain-containing protein</fullName>
    </submittedName>
</protein>
<name>A0AA51NB03_9BACT</name>
<evidence type="ECO:0000313" key="2">
    <source>
        <dbReference type="EMBL" id="WMN11974.1"/>
    </source>
</evidence>
<feature type="domain" description="PKD" evidence="1">
    <location>
        <begin position="538"/>
        <end position="602"/>
    </location>
</feature>
<dbReference type="InterPro" id="IPR022409">
    <property type="entry name" value="PKD/Chitinase_dom"/>
</dbReference>
<dbReference type="EMBL" id="CP129971">
    <property type="protein sequence ID" value="WMN11974.1"/>
    <property type="molecule type" value="Genomic_DNA"/>
</dbReference>
<dbReference type="NCBIfam" id="TIGR04131">
    <property type="entry name" value="Bac_Flav_CTERM"/>
    <property type="match status" value="1"/>
</dbReference>
<evidence type="ECO:0000259" key="1">
    <source>
        <dbReference type="PROSITE" id="PS50093"/>
    </source>
</evidence>
<sequence>MENNSGIKETYVYRRNHIIHLVKTIVYSKVVSKVNKISTFILLGFLLSPFLTLAQFHPDSVLVPAACYNFVNDLENDNGLTGINPLEPNPPSDTATFIDAEELCLNNNNKHYQMTSGQGLDVDNGSLTSIDNYTVELLFKVDDIPADNDEGRVFIMNFSNQNKAGIFINPDGYICYYTGQGSNGTEEACGTDLVSPDYPNDFPTEWINLAISYDNNEIVVYLNGEEQFRVEGDNEFNLQNQTSYFVPSSSLSDNPVADITIDYIRYFDEVLDATSIESLNLAAIAGNDIEIQASATEGCIGEDITLTAAGGDRSFYVWSTGDTTENENLTYTIFQASDTLWVQGVAVSPCERQCFDIADTIVITGFPNPEMGIVGPTELCEGDLATFSASEDPAGGMIEYFWSTTGSTSSETGADTKDYSVIYDANGVFDLNLEIENEYGCIADTTIQITVNNVPTPGVNLPASACEFQNVNIEYTGNATDSAIFTWDWDGGTVENINDPGRNFDVSWDSLGTKTIRYEIEEGNCLVVDSVTIDITRRPTLDYSAPDSVCATNPVNIDYLGNADTSIANITWDFGDGVNSGDNINAEVVWDNPGTKTIILSIDEGGCINDSTFFIEVLPVPTTEVDFPTDICAGQPATFEYIGTADASADLVWSLDGGTVSNVITTDREFDVTWDSLSLGSKEITLNISQNGCDTDTTFYINVGKTPTADFDLPAGACTDEDVVVLYTGTANLNLNSPELEFTWDWGVDGSATPITTGGQEAYNVQWSSFGTKTVKLQVTENGCTSTELTQTIEIAEKPVIDFDPNTSICVTETTSFVFTGNDAGGDFTWDFDGGTQVSINDANTDFELEWDSAGTKNVVVSIDNNGCITTETYTIDVLEPATTAVSYPAFACAGQAARFVYEGSGDTNDAGTTFNWTFEDADNVDPLGDEVYDVTWDTYDAANTTKTITLEINKNGCTVIRDFTIEISPMPVPEITAPTEACMDETVSVTFDSDIAGATLDGYDFGTDGVEAATADPEVWNVAWSSIGTKTISATYSINGCDSTVTQDIEIFPIPSDDMDTETQICDNATANFTYMGNASNTVSWTMPTGVTYTQVSGNDRDIEITFPVTGTSATYTIEAEISNGNCEILFSEDVTVLPAPISNIPNLGTICTTEPVTVDLTSIYDANNSYSWIWNGAIVDNYNGAGIWTVYWPTSGTKTIELTVQSPNGCQAIDTQTLNVGYLPQLGDLDVPESVCENQSFEIAYLGNAAEVTNFDWTEQAGGTFNFDGTDSWTVEFDSPGEKEVSLQMIGGAGCTVDTTFTINVNFYPDFGLSSNNTCTNIAVFVTYPDVLTVDIDTTWNFGDSAIFEQINDTTFSVEYNTPGEKTISLTIDGDCGVDVQTATVDVSAGPEYTVDAEEKVCINDPNPYEIELVESTDTDVEIIGFRLVPNDDNATGIISADGLSLFVEGWDYGGYKQAILEVRDVSGNGCPNNTETIDYAVYNFIELNAFPANGCIGETINISFSGVVEDGATFNWKFDGAIVNEIVKNEEYELRWDNSGPKLIELEIVGQCNTISDSLAINIGDPANTSLDFDSNVCEGEAANITYDMSLLTTNSTVNGVDIIYGNMPNDTTNDEPENGVFAPVWNTAGVKNFSLIVNNGGCIDTADYQITVYQFPVASFTRSDNRVCVGEAVDFNFNGSLPTGTNVDWGFQEDDAADITENTTDTNYSVFWQTPGTKTITLDLDNGGCTDSFTREIEVLPYPDFEIDMPDDVCRNAPVRVGLINNGTGTISDFDFEWIIDNAVTVVDLGNEEYELTFPDVSTQTITVNITGTGGCNNSISDDIIVNPAPNLVYTATPNPLCVGDDFTFEYTGVAGTDFTGGIDVNLIDSDGGIEDVAASTNRESVISWSTPGFKRIRVEVEDDNNCPAVAVVDVEVLPLPTMTYDAPTDFCIGEEFIVTYTGSADPFTDDFIWTFDPANLDYATKVAGQQAYRVRYTAGGAKTIEISVINSNECENTVSFDVNIVQGPTDFNVDQGPVCAFDELTFYLGGNEVVNIDPGVDGSWDISDPNNITWSTPGTKTVALTLTNGSCDIVREFDVVVKPTPLGEITVDVGCVGQPTLVSYGGEGAAGIFAEYYWGTSFDDAASYSKLAGQEAYEVIWDTPGTYLISVDIIGENGCENTILLPEITINPSPTVNFRLPATICEFVERELTVNDPDSSYQYTWNLGPYGEIVSSNADSTQITAVWEDIGSTNVNTDVSVTATLNGCSTTRTRTIRVLLGPDPTFDAPLFCLDETTGVAVGTITYEGDNDLDNDTFEWDFDLDSAAGETAVRDTPPANSQNYIVTYKTPGRKAVTLTVTNANCGSRSFTDFIAVNNLAEFEFSSANDSLCEGASTRVWFTGEAEENATYDWDFDLDLEAGDEVDEIVTDSLFEITYNSTGPKTIRLEITGETCNDDDFERTFIIGEQPTSDFELGADENCLGDLTKITYTGTTSDGGFLNWDWVDGIPTQLNDSTFEVRWPTGGLKELSLVVEDGGCISDTTFQTLMVYDNSASNLLIDTNLCVDSLGMASVNPEFFDPGATWSWDFQGVDVIDSNTDSTEITFSYDSIGEKFVNFSIDGSLCNDFDSTFVINVGAPIPFSISADTEICSNDSARIVFTLPMVNGRELEWDFDNPSQVTKISNTREDYFVTWDTVGIKNVTVYINNKGCIADSTFQVNVKQLPDATFQTDDFMCQDDILKLVPDWDISPLSIIRWSYNYNGEIGTQNEADFELLLDTAGTIEISLSVLEDGCQDFYTTTIDILEKPAASINAPDFICLEGTANISFGDSLISGTNYDWGFDGATTVNDLGNETYELGWSEGGDKTLYVVASKDGCPSDTAFHTLNVFSLDNLEVESDTICQHELAVVNFVDEGLDISDYTWDFDGAEIISGSGFGPYELFWNSAGEKEVSINIDGFICNTDQLSKVITVVPSSFPTIDISISDLVCRNTDVSVELDMDNQGDNPEFEWFINGESIGSEFDSTLLSDQDIIKVKLISGAECVIENEVMSNEVTANILDYQYTGNTIANPNPVCIGDSVVVSLDPGNYNVLDWEVSTDLDNWTSLGVSSAELVDFPEEDTYYRANIIDVQGLCPQTTPPATARVVPYNPIDAGNDISIREGDTRILEATDGQSFVWRNDVSIESDVRNSRIQVSPVITTTYFVDGLTINGCPDVDSVTVVVRPPVEPPNVFSPNGDSFNDVWQLDQINQYPNAEVKIYNRWGKELFYSIGYDEPWDGRFNGEVLAPGVYYYVIDLKDGYDAVTGTITILY</sequence>
<dbReference type="KEGG" id="msaa:QYS49_31955"/>
<dbReference type="InterPro" id="IPR035986">
    <property type="entry name" value="PKD_dom_sf"/>
</dbReference>
<feature type="domain" description="PKD" evidence="1">
    <location>
        <begin position="1341"/>
        <end position="1391"/>
    </location>
</feature>
<dbReference type="RefSeq" id="WP_308349745.1">
    <property type="nucleotide sequence ID" value="NZ_CP129971.1"/>
</dbReference>
<dbReference type="PROSITE" id="PS50093">
    <property type="entry name" value="PKD"/>
    <property type="match status" value="2"/>
</dbReference>
<dbReference type="Pfam" id="PF18911">
    <property type="entry name" value="PKD_4"/>
    <property type="match status" value="1"/>
</dbReference>
<accession>A0AA51NB03</accession>